<dbReference type="Proteomes" id="UP000799755">
    <property type="component" value="Unassembled WGS sequence"/>
</dbReference>
<evidence type="ECO:0000313" key="2">
    <source>
        <dbReference type="Proteomes" id="UP000799755"/>
    </source>
</evidence>
<sequence length="238" mass="26146">MAFQRLQGAKSRVPEERTASTIAVLYYGKSPEPGIVLEDFEMSGDTYKYSSHLESPLKLFFESSLRINQLLAHTVTRIPVPLIGILDALQESALPHCYAVWTDYYSKLSNSKLRYVYLHLVLPFAENLARCALGSTILPRHIAIGLSDLLAPQLFYLSTSLMISNIPQALVSLQQLAVSALAPPAFGFPSSPKSLPLDLIAQKTKIIASMKARFIVHSINLPAGLEAQVVGFTNGVFK</sequence>
<protein>
    <submittedName>
        <fullName evidence="1">Uncharacterized protein</fullName>
    </submittedName>
</protein>
<keyword evidence="2" id="KW-1185">Reference proteome</keyword>
<reference evidence="1" key="1">
    <citation type="journal article" date="2020" name="Stud. Mycol.">
        <title>101 Dothideomycetes genomes: a test case for predicting lifestyles and emergence of pathogens.</title>
        <authorList>
            <person name="Haridas S."/>
            <person name="Albert R."/>
            <person name="Binder M."/>
            <person name="Bloem J."/>
            <person name="Labutti K."/>
            <person name="Salamov A."/>
            <person name="Andreopoulos B."/>
            <person name="Baker S."/>
            <person name="Barry K."/>
            <person name="Bills G."/>
            <person name="Bluhm B."/>
            <person name="Cannon C."/>
            <person name="Castanera R."/>
            <person name="Culley D."/>
            <person name="Daum C."/>
            <person name="Ezra D."/>
            <person name="Gonzalez J."/>
            <person name="Henrissat B."/>
            <person name="Kuo A."/>
            <person name="Liang C."/>
            <person name="Lipzen A."/>
            <person name="Lutzoni F."/>
            <person name="Magnuson J."/>
            <person name="Mondo S."/>
            <person name="Nolan M."/>
            <person name="Ohm R."/>
            <person name="Pangilinan J."/>
            <person name="Park H.-J."/>
            <person name="Ramirez L."/>
            <person name="Alfaro M."/>
            <person name="Sun H."/>
            <person name="Tritt A."/>
            <person name="Yoshinaga Y."/>
            <person name="Zwiers L.-H."/>
            <person name="Turgeon B."/>
            <person name="Goodwin S."/>
            <person name="Spatafora J."/>
            <person name="Crous P."/>
            <person name="Grigoriev I."/>
        </authorList>
    </citation>
    <scope>NUCLEOTIDE SEQUENCE</scope>
    <source>
        <strain evidence="1">ATCC 200398</strain>
    </source>
</reference>
<dbReference type="EMBL" id="MU003512">
    <property type="protein sequence ID" value="KAF2469364.1"/>
    <property type="molecule type" value="Genomic_DNA"/>
</dbReference>
<proteinExistence type="predicted"/>
<gene>
    <name evidence="1" type="ORF">BDR25DRAFT_356596</name>
</gene>
<evidence type="ECO:0000313" key="1">
    <source>
        <dbReference type="EMBL" id="KAF2469364.1"/>
    </source>
</evidence>
<comment type="caution">
    <text evidence="1">The sequence shown here is derived from an EMBL/GenBank/DDBJ whole genome shotgun (WGS) entry which is preliminary data.</text>
</comment>
<accession>A0ACB6QQT9</accession>
<name>A0ACB6QQT9_9PLEO</name>
<organism evidence="1 2">
    <name type="scientific">Lindgomyces ingoldianus</name>
    <dbReference type="NCBI Taxonomy" id="673940"/>
    <lineage>
        <taxon>Eukaryota</taxon>
        <taxon>Fungi</taxon>
        <taxon>Dikarya</taxon>
        <taxon>Ascomycota</taxon>
        <taxon>Pezizomycotina</taxon>
        <taxon>Dothideomycetes</taxon>
        <taxon>Pleosporomycetidae</taxon>
        <taxon>Pleosporales</taxon>
        <taxon>Lindgomycetaceae</taxon>
        <taxon>Lindgomyces</taxon>
    </lineage>
</organism>